<reference evidence="2" key="2">
    <citation type="submission" date="2019-01" db="UniProtKB">
        <authorList>
            <consortium name="EnsemblPlants"/>
        </authorList>
    </citation>
    <scope>IDENTIFICATION</scope>
    <source>
        <strain evidence="2">cv. Heinz 1706</strain>
    </source>
</reference>
<feature type="region of interest" description="Disordered" evidence="1">
    <location>
        <begin position="90"/>
        <end position="122"/>
    </location>
</feature>
<evidence type="ECO:0000256" key="1">
    <source>
        <dbReference type="SAM" id="MobiDB-lite"/>
    </source>
</evidence>
<organism evidence="2">
    <name type="scientific">Solanum lycopersicum</name>
    <name type="common">Tomato</name>
    <name type="synonym">Lycopersicon esculentum</name>
    <dbReference type="NCBI Taxonomy" id="4081"/>
    <lineage>
        <taxon>Eukaryota</taxon>
        <taxon>Viridiplantae</taxon>
        <taxon>Streptophyta</taxon>
        <taxon>Embryophyta</taxon>
        <taxon>Tracheophyta</taxon>
        <taxon>Spermatophyta</taxon>
        <taxon>Magnoliopsida</taxon>
        <taxon>eudicotyledons</taxon>
        <taxon>Gunneridae</taxon>
        <taxon>Pentapetalae</taxon>
        <taxon>asterids</taxon>
        <taxon>lamiids</taxon>
        <taxon>Solanales</taxon>
        <taxon>Solanaceae</taxon>
        <taxon>Solanoideae</taxon>
        <taxon>Solaneae</taxon>
        <taxon>Solanum</taxon>
        <taxon>Solanum subgen. Lycopersicon</taxon>
    </lineage>
</organism>
<protein>
    <submittedName>
        <fullName evidence="2">Uncharacterized protein</fullName>
    </submittedName>
</protein>
<dbReference type="Proteomes" id="UP000004994">
    <property type="component" value="Chromosome 3"/>
</dbReference>
<evidence type="ECO:0000313" key="2">
    <source>
        <dbReference type="EnsemblPlants" id="Solyc03g043790.1.1.1"/>
    </source>
</evidence>
<proteinExistence type="predicted"/>
<name>A0A3Q7FGG3_SOLLC</name>
<feature type="compositionally biased region" description="Polar residues" evidence="1">
    <location>
        <begin position="113"/>
        <end position="122"/>
    </location>
</feature>
<feature type="compositionally biased region" description="Basic and acidic residues" evidence="1">
    <location>
        <begin position="103"/>
        <end position="112"/>
    </location>
</feature>
<dbReference type="Gramene" id="Solyc03g043790.1.1">
    <property type="protein sequence ID" value="Solyc03g043790.1.1.1"/>
    <property type="gene ID" value="Solyc03g043790.1"/>
</dbReference>
<evidence type="ECO:0000313" key="3">
    <source>
        <dbReference type="Proteomes" id="UP000004994"/>
    </source>
</evidence>
<accession>A0A3Q7FGG3</accession>
<dbReference type="EnsemblPlants" id="Solyc03g043790.1.1">
    <property type="protein sequence ID" value="Solyc03g043790.1.1.1"/>
    <property type="gene ID" value="Solyc03g043790.1"/>
</dbReference>
<keyword evidence="3" id="KW-1185">Reference proteome</keyword>
<sequence>MARGKKIADGHKEMETIDLENYLFDVVVTDGCNQNLGGKRKGDDNQLKKNCFKKQKNAVDREDSPKWLPLHNEDFGVELTRPWGVLDSSLSEGDNASPLPEYDLFKGNKESRNNGSENSKITTYDTHYNGGSGWTSRRIMHILK</sequence>
<dbReference type="InParanoid" id="A0A3Q7FGG3"/>
<reference evidence="2" key="1">
    <citation type="journal article" date="2012" name="Nature">
        <title>The tomato genome sequence provides insights into fleshy fruit evolution.</title>
        <authorList>
            <consortium name="Tomato Genome Consortium"/>
        </authorList>
    </citation>
    <scope>NUCLEOTIDE SEQUENCE [LARGE SCALE GENOMIC DNA]</scope>
    <source>
        <strain evidence="2">cv. Heinz 1706</strain>
    </source>
</reference>
<dbReference type="AlphaFoldDB" id="A0A3Q7FGG3"/>
<dbReference type="PaxDb" id="4081-Solyc03g043790.1.1"/>